<dbReference type="CDD" id="cd07505">
    <property type="entry name" value="HAD_BPGM-like"/>
    <property type="match status" value="1"/>
</dbReference>
<dbReference type="NCBIfam" id="TIGR01509">
    <property type="entry name" value="HAD-SF-IA-v3"/>
    <property type="match status" value="1"/>
</dbReference>
<dbReference type="Gene3D" id="3.60.10.10">
    <property type="entry name" value="Endonuclease/exonuclease/phosphatase"/>
    <property type="match status" value="1"/>
</dbReference>
<dbReference type="InterPro" id="IPR041492">
    <property type="entry name" value="HAD_2"/>
</dbReference>
<dbReference type="InterPro" id="IPR023214">
    <property type="entry name" value="HAD_sf"/>
</dbReference>
<proteinExistence type="predicted"/>
<dbReference type="PANTHER" id="PTHR47108:SF3">
    <property type="entry name" value="BETA-PHOSPHOGLUCOMUTASE-LIKE ISOFORM X1"/>
    <property type="match status" value="1"/>
</dbReference>
<gene>
    <name evidence="2" type="ORF">V6N11_035481</name>
</gene>
<dbReference type="SUPFAM" id="SSF56219">
    <property type="entry name" value="DNase I-like"/>
    <property type="match status" value="1"/>
</dbReference>
<dbReference type="SFLD" id="SFLDG01129">
    <property type="entry name" value="C1.5:_HAD__Beta-PGM__Phosphata"/>
    <property type="match status" value="1"/>
</dbReference>
<dbReference type="Proteomes" id="UP001396334">
    <property type="component" value="Unassembled WGS sequence"/>
</dbReference>
<name>A0ABR2R0R0_9ROSI</name>
<dbReference type="InterPro" id="IPR006439">
    <property type="entry name" value="HAD-SF_hydro_IA"/>
</dbReference>
<dbReference type="PANTHER" id="PTHR47108">
    <property type="entry name" value="5-AMINO-6-(5-PHOSPHO-D-RIBITYLAMINO)URACIL PHOSPHATASE, CHLOROPLASTIC"/>
    <property type="match status" value="1"/>
</dbReference>
<keyword evidence="3" id="KW-1185">Reference proteome</keyword>
<dbReference type="Pfam" id="PF13419">
    <property type="entry name" value="HAD_2"/>
    <property type="match status" value="1"/>
</dbReference>
<dbReference type="SFLD" id="SFLDS00003">
    <property type="entry name" value="Haloacid_Dehalogenase"/>
    <property type="match status" value="1"/>
</dbReference>
<protein>
    <submittedName>
        <fullName evidence="2">Uncharacterized protein</fullName>
    </submittedName>
</protein>
<organism evidence="2 3">
    <name type="scientific">Hibiscus sabdariffa</name>
    <name type="common">roselle</name>
    <dbReference type="NCBI Taxonomy" id="183260"/>
    <lineage>
        <taxon>Eukaryota</taxon>
        <taxon>Viridiplantae</taxon>
        <taxon>Streptophyta</taxon>
        <taxon>Embryophyta</taxon>
        <taxon>Tracheophyta</taxon>
        <taxon>Spermatophyta</taxon>
        <taxon>Magnoliopsida</taxon>
        <taxon>eudicotyledons</taxon>
        <taxon>Gunneridae</taxon>
        <taxon>Pentapetalae</taxon>
        <taxon>rosids</taxon>
        <taxon>malvids</taxon>
        <taxon>Malvales</taxon>
        <taxon>Malvaceae</taxon>
        <taxon>Malvoideae</taxon>
        <taxon>Hibiscus</taxon>
    </lineage>
</organism>
<dbReference type="EMBL" id="JBBPBN010000029">
    <property type="protein sequence ID" value="KAK9006443.1"/>
    <property type="molecule type" value="Genomic_DNA"/>
</dbReference>
<feature type="region of interest" description="Disordered" evidence="1">
    <location>
        <begin position="619"/>
        <end position="639"/>
    </location>
</feature>
<evidence type="ECO:0000313" key="3">
    <source>
        <dbReference type="Proteomes" id="UP001396334"/>
    </source>
</evidence>
<dbReference type="InterPro" id="IPR023198">
    <property type="entry name" value="PGP-like_dom2"/>
</dbReference>
<dbReference type="Gene3D" id="3.40.50.1000">
    <property type="entry name" value="HAD superfamily/HAD-like"/>
    <property type="match status" value="1"/>
</dbReference>
<comment type="caution">
    <text evidence="2">The sequence shown here is derived from an EMBL/GenBank/DDBJ whole genome shotgun (WGS) entry which is preliminary data.</text>
</comment>
<sequence length="639" mass="72929">MKMKMDVSFYVEPVAIAGGLVLWWTNNVSVDVLNAGKNFIDAKFWNYLSSLRTTNSEKWCIIGDSNIVAKPEEKQGGLPFDASQAKWYYDFMDLSCMVELPIKGGTFTWSNLRSEDEAILEKLDRILVSLEWNYSFPKAIGAMDAAIASDHAPIILFIKGINKNTRRDFKFEAKWLLEDGCINRVKESWSSSRASNTNLMFGRKLNRTRANLRQWSRARRKETRGREEGLKERIKDHFSKVYKKDEEIDFSELEGGSGFMRGNCQVTWNMAVLESIARTSLLGHSPLYGGISVRDISCKQRSSNYQLRVTELTGRRIVLSPLQRLKADRVVNSEVEVRATELTKEVHAYREEERSPRKWKDEIDNAGIGQKPELWPPENRADKPSLHNPRLRQERMSCGWLAAIFDWEGVIIQDNPELEKEAWLTLAEEEGRSPIPAFMLRRIEGTKNEQAISEILCWSRDPASVKRMAARKEEIYQSLHGGVYRFCDGSSEFVDVLMHYNIPMALVSKRPRKTLEAAIRTIGIEGCFSAIVSAEDVCRGKPDPEMFVYAAQLLEFIAERCIVFGNSNQTIEAAHDAWMKCVAVANKHRVYELGAADLVVRRLDELSIVDLKNLADIESPEFGSREPKPMMEEDDEPST</sequence>
<evidence type="ECO:0000256" key="1">
    <source>
        <dbReference type="SAM" id="MobiDB-lite"/>
    </source>
</evidence>
<evidence type="ECO:0000313" key="2">
    <source>
        <dbReference type="EMBL" id="KAK9006443.1"/>
    </source>
</evidence>
<dbReference type="Gene3D" id="1.10.150.240">
    <property type="entry name" value="Putative phosphatase, domain 2"/>
    <property type="match status" value="1"/>
</dbReference>
<reference evidence="2 3" key="1">
    <citation type="journal article" date="2024" name="G3 (Bethesda)">
        <title>Genome assembly of Hibiscus sabdariffa L. provides insights into metabolisms of medicinal natural products.</title>
        <authorList>
            <person name="Kim T."/>
        </authorList>
    </citation>
    <scope>NUCLEOTIDE SEQUENCE [LARGE SCALE GENOMIC DNA]</scope>
    <source>
        <strain evidence="2">TK-2024</strain>
        <tissue evidence="2">Old leaves</tissue>
    </source>
</reference>
<dbReference type="SUPFAM" id="SSF56784">
    <property type="entry name" value="HAD-like"/>
    <property type="match status" value="1"/>
</dbReference>
<accession>A0ABR2R0R0</accession>
<dbReference type="InterPro" id="IPR036412">
    <property type="entry name" value="HAD-like_sf"/>
</dbReference>
<dbReference type="InterPro" id="IPR036691">
    <property type="entry name" value="Endo/exonu/phosph_ase_sf"/>
</dbReference>